<dbReference type="InterPro" id="IPR012340">
    <property type="entry name" value="NA-bd_OB-fold"/>
</dbReference>
<dbReference type="PANTHER" id="PTHR30001">
    <property type="entry name" value="RIBONUCLEASE"/>
    <property type="match status" value="1"/>
</dbReference>
<dbReference type="PANTHER" id="PTHR30001:SF0">
    <property type="entry name" value="RIBONUCLEASE G"/>
    <property type="match status" value="1"/>
</dbReference>
<dbReference type="GO" id="GO:0003723">
    <property type="term" value="F:RNA binding"/>
    <property type="evidence" value="ECO:0007669"/>
    <property type="project" value="UniProtKB-KW"/>
</dbReference>
<dbReference type="GO" id="GO:0005737">
    <property type="term" value="C:cytoplasm"/>
    <property type="evidence" value="ECO:0007669"/>
    <property type="project" value="TreeGrafter"/>
</dbReference>
<evidence type="ECO:0000313" key="8">
    <source>
        <dbReference type="EMBL" id="MBN8659931.1"/>
    </source>
</evidence>
<accession>A0A8J7TLH0</accession>
<gene>
    <name evidence="8" type="ORF">J0M35_06180</name>
</gene>
<evidence type="ECO:0000256" key="3">
    <source>
        <dbReference type="ARBA" id="ARBA00022801"/>
    </source>
</evidence>
<dbReference type="GO" id="GO:0004540">
    <property type="term" value="F:RNA nuclease activity"/>
    <property type="evidence" value="ECO:0007669"/>
    <property type="project" value="InterPro"/>
</dbReference>
<dbReference type="Gene3D" id="2.40.50.140">
    <property type="entry name" value="Nucleic acid-binding proteins"/>
    <property type="match status" value="1"/>
</dbReference>
<evidence type="ECO:0000259" key="7">
    <source>
        <dbReference type="SMART" id="SM00316"/>
    </source>
</evidence>
<dbReference type="NCBIfam" id="TIGR00757">
    <property type="entry name" value="RNaseEG"/>
    <property type="match status" value="1"/>
</dbReference>
<dbReference type="GO" id="GO:0046872">
    <property type="term" value="F:metal ion binding"/>
    <property type="evidence" value="ECO:0007669"/>
    <property type="project" value="UniProtKB-KW"/>
</dbReference>
<dbReference type="InterPro" id="IPR019307">
    <property type="entry name" value="RNA-bd_AU-1/RNase_E/G"/>
</dbReference>
<evidence type="ECO:0000256" key="1">
    <source>
        <dbReference type="ARBA" id="ARBA00001946"/>
    </source>
</evidence>
<keyword evidence="2" id="KW-0479">Metal-binding</keyword>
<name>A0A8J7TLH0_9BACT</name>
<evidence type="ECO:0000256" key="6">
    <source>
        <dbReference type="SAM" id="MobiDB-lite"/>
    </source>
</evidence>
<evidence type="ECO:0000313" key="9">
    <source>
        <dbReference type="Proteomes" id="UP000664277"/>
    </source>
</evidence>
<dbReference type="CDD" id="cd04453">
    <property type="entry name" value="S1_RNase_E"/>
    <property type="match status" value="1"/>
</dbReference>
<evidence type="ECO:0000256" key="2">
    <source>
        <dbReference type="ARBA" id="ARBA00022723"/>
    </source>
</evidence>
<protein>
    <submittedName>
        <fullName evidence="8">Rne/Rng family ribonuclease</fullName>
    </submittedName>
</protein>
<evidence type="ECO:0000256" key="4">
    <source>
        <dbReference type="ARBA" id="ARBA00022842"/>
    </source>
</evidence>
<organism evidence="8 9">
    <name type="scientific">Candidatus Obscuribacter phosphatis</name>
    <dbReference type="NCBI Taxonomy" id="1906157"/>
    <lineage>
        <taxon>Bacteria</taxon>
        <taxon>Bacillati</taxon>
        <taxon>Candidatus Melainabacteria</taxon>
        <taxon>Candidatus Obscuribacterales</taxon>
        <taxon>Candidatus Obscuribacteraceae</taxon>
        <taxon>Candidatus Obscuribacter</taxon>
    </lineage>
</organism>
<reference evidence="8" key="1">
    <citation type="submission" date="2021-02" db="EMBL/GenBank/DDBJ databases">
        <title>Genome-Resolved Metagenomics of a Microbial Community Performing Photosynthetic Biological Nutrient Removal.</title>
        <authorList>
            <person name="Mcdaniel E.A."/>
        </authorList>
    </citation>
    <scope>NUCLEOTIDE SEQUENCE</scope>
    <source>
        <strain evidence="8">UWPOB_OBS1</strain>
    </source>
</reference>
<feature type="domain" description="S1 motif" evidence="7">
    <location>
        <begin position="33"/>
        <end position="104"/>
    </location>
</feature>
<keyword evidence="4" id="KW-0460">Magnesium</keyword>
<sequence length="679" mass="75297">MRKSIVISEQDNIAALLENDRVVEFFVNRGELLLGDIYTATVENILPGIDAAFVNLGKDKMGFLHANDVPGQGPLKERLVPKQKLLVQITKEPTGHKGPRVSTAISLPGRFLVLVPEERGVSISRRISEARERARLKAVVNLMKPPGVGLIIRTEAKGQGDQELYEDFEQLWDRWQTIVSEAEASIGPTLIYRDQDLLFRVIRDAYSHEVTEIITDSPEGQRRAQEYLAGWAHKQTKVIFHTAEENLLLTKGIDKEIEAALSNRAELPSGGHLVIQPTEALTVIDVNSGRFTSSRTQAETVRRTNLEAAQEIPRQLRLRNIGGMVIVDFIDMDSRKDQQQVLEAFQRALEEDRAKPQVGQLSDLGLVELTRRRQGQSLRELFTRPCTSCLSHGVVPALELGPPEDRRVITFKSKEDEPVSRKNRNKNRLQQPLKSATAYGGRIMPAPLDEEELEAEAALELDDVPEEILEMMPEDLLDARAQGKPHSKPVSFEDDEENGEAEEVTIDLKADVFQPKKALYEDGLTEEADEEPASDLASDLAKSVSAVESVYQELDLDSEGLTATIEAEVADEEHEIASQTGSQAEPAIQYEVESPYSAEVDPVTGVYRLKTKSDDIESGAGDSSSKAMSAEEPVSVAVQSEALSDYTPNFTLQREEVSQLTLPAFQADTQSESQEEGQE</sequence>
<dbReference type="SUPFAM" id="SSF50249">
    <property type="entry name" value="Nucleic acid-binding proteins"/>
    <property type="match status" value="1"/>
</dbReference>
<dbReference type="GO" id="GO:0016787">
    <property type="term" value="F:hydrolase activity"/>
    <property type="evidence" value="ECO:0007669"/>
    <property type="project" value="UniProtKB-KW"/>
</dbReference>
<dbReference type="InterPro" id="IPR003029">
    <property type="entry name" value="S1_domain"/>
</dbReference>
<feature type="region of interest" description="Disordered" evidence="6">
    <location>
        <begin position="481"/>
        <end position="501"/>
    </location>
</feature>
<dbReference type="Proteomes" id="UP000664277">
    <property type="component" value="Unassembled WGS sequence"/>
</dbReference>
<comment type="caution">
    <text evidence="8">The sequence shown here is derived from an EMBL/GenBank/DDBJ whole genome shotgun (WGS) entry which is preliminary data.</text>
</comment>
<dbReference type="GO" id="GO:0006364">
    <property type="term" value="P:rRNA processing"/>
    <property type="evidence" value="ECO:0007669"/>
    <property type="project" value="TreeGrafter"/>
</dbReference>
<feature type="region of interest" description="Disordered" evidence="6">
    <location>
        <begin position="611"/>
        <end position="640"/>
    </location>
</feature>
<comment type="cofactor">
    <cofactor evidence="1">
        <name>Mg(2+)</name>
        <dbReference type="ChEBI" id="CHEBI:18420"/>
    </cofactor>
</comment>
<evidence type="ECO:0000256" key="5">
    <source>
        <dbReference type="ARBA" id="ARBA00022884"/>
    </source>
</evidence>
<proteinExistence type="predicted"/>
<dbReference type="AlphaFoldDB" id="A0A8J7TLH0"/>
<keyword evidence="3" id="KW-0378">Hydrolase</keyword>
<dbReference type="InterPro" id="IPR004659">
    <property type="entry name" value="RNase_E/G"/>
</dbReference>
<dbReference type="EMBL" id="JAFLCK010000006">
    <property type="protein sequence ID" value="MBN8659931.1"/>
    <property type="molecule type" value="Genomic_DNA"/>
</dbReference>
<keyword evidence="5" id="KW-0694">RNA-binding</keyword>
<dbReference type="SMART" id="SM00316">
    <property type="entry name" value="S1"/>
    <property type="match status" value="1"/>
</dbReference>
<feature type="compositionally biased region" description="Acidic residues" evidence="6">
    <location>
        <begin position="492"/>
        <end position="501"/>
    </location>
</feature>
<dbReference type="Pfam" id="PF10150">
    <property type="entry name" value="RNase_E_G"/>
    <property type="match status" value="1"/>
</dbReference>